<dbReference type="InterPro" id="IPR056924">
    <property type="entry name" value="SH3_Tf2-1"/>
</dbReference>
<comment type="caution">
    <text evidence="2">The sequence shown here is derived from an EMBL/GenBank/DDBJ whole genome shotgun (WGS) entry which is preliminary data.</text>
</comment>
<dbReference type="PANTHER" id="PTHR46148:SF60">
    <property type="entry name" value="CHROMO DOMAIN-CONTAINING PROTEIN"/>
    <property type="match status" value="1"/>
</dbReference>
<feature type="domain" description="Tf2-1-like SH3-like" evidence="1">
    <location>
        <begin position="140"/>
        <end position="204"/>
    </location>
</feature>
<organism evidence="2">
    <name type="scientific">Solanum chilense</name>
    <name type="common">Tomato</name>
    <name type="synonym">Lycopersicon chilense</name>
    <dbReference type="NCBI Taxonomy" id="4083"/>
    <lineage>
        <taxon>Eukaryota</taxon>
        <taxon>Viridiplantae</taxon>
        <taxon>Streptophyta</taxon>
        <taxon>Embryophyta</taxon>
        <taxon>Tracheophyta</taxon>
        <taxon>Spermatophyta</taxon>
        <taxon>Magnoliopsida</taxon>
        <taxon>eudicotyledons</taxon>
        <taxon>Gunneridae</taxon>
        <taxon>Pentapetalae</taxon>
        <taxon>asterids</taxon>
        <taxon>lamiids</taxon>
        <taxon>Solanales</taxon>
        <taxon>Solanaceae</taxon>
        <taxon>Solanoideae</taxon>
        <taxon>Solaneae</taxon>
        <taxon>Solanum</taxon>
        <taxon>Solanum subgen. Lycopersicon</taxon>
    </lineage>
</organism>
<evidence type="ECO:0000259" key="1">
    <source>
        <dbReference type="Pfam" id="PF24626"/>
    </source>
</evidence>
<proteinExistence type="predicted"/>
<accession>A0A6N2CDB7</accession>
<reference evidence="2" key="1">
    <citation type="submission" date="2019-05" db="EMBL/GenBank/DDBJ databases">
        <title>The de novo reference genome and transcriptome assemblies of the wild tomato species Solanum chilense.</title>
        <authorList>
            <person name="Stam R."/>
            <person name="Nosenko T."/>
            <person name="Hoerger A.C."/>
            <person name="Stephan W."/>
            <person name="Seidel M.A."/>
            <person name="Kuhn J.M.M."/>
            <person name="Haberer G."/>
            <person name="Tellier A."/>
        </authorList>
    </citation>
    <scope>NUCLEOTIDE SEQUENCE</scope>
    <source>
        <tissue evidence="2">Mature leaves</tissue>
    </source>
</reference>
<gene>
    <name evidence="2" type="ORF">EJD97_002087</name>
</gene>
<protein>
    <recommendedName>
        <fullName evidence="1">Tf2-1-like SH3-like domain-containing protein</fullName>
    </recommendedName>
</protein>
<sequence length="257" mass="29350">MSVLYHPDKGNVFADAISRVSTSSVSHTKNAKKDLLKDVHRLDRLCLRLENSTNGGFMVHHESESSLVVEVKFKQHLDQSLMELKESVLGKFNDPLSLGGGWCLEVSRKVDIIRNWLQTTYSLQKSYADHRRRELEFEEGDKMYLKSSPMKGVVRFGKKGKLSPCYVGPYEILQSFCKVSYELRLPSESASVHPVFHVYMIKKCISAPKSILPIKGLGVKYNLSYKEVPVQVLDRQVKKLRNKEVASVKVLWKNHLV</sequence>
<dbReference type="Pfam" id="PF24626">
    <property type="entry name" value="SH3_Tf2-1"/>
    <property type="match status" value="1"/>
</dbReference>
<dbReference type="PANTHER" id="PTHR46148">
    <property type="entry name" value="CHROMO DOMAIN-CONTAINING PROTEIN"/>
    <property type="match status" value="1"/>
</dbReference>
<name>A0A6N2CDB7_SOLCI</name>
<dbReference type="EMBL" id="RXGB01000124">
    <property type="protein sequence ID" value="TMX05135.1"/>
    <property type="molecule type" value="Genomic_DNA"/>
</dbReference>
<dbReference type="AlphaFoldDB" id="A0A6N2CDB7"/>
<evidence type="ECO:0000313" key="2">
    <source>
        <dbReference type="EMBL" id="TMX05135.1"/>
    </source>
</evidence>